<feature type="binding site" evidence="10">
    <location>
        <begin position="129"/>
        <end position="135"/>
    </location>
    <ligand>
        <name>(6S)-NADPHX</name>
        <dbReference type="ChEBI" id="CHEBI:64076"/>
    </ligand>
</feature>
<dbReference type="PANTHER" id="PTHR13232">
    <property type="entry name" value="NAD(P)H-HYDRATE EPIMERASE"/>
    <property type="match status" value="1"/>
</dbReference>
<evidence type="ECO:0000256" key="1">
    <source>
        <dbReference type="ARBA" id="ARBA00000013"/>
    </source>
</evidence>
<name>A0A1E3PZP8_LIPST</name>
<comment type="similarity">
    <text evidence="10">Belongs to the NnrE/AIBP family.</text>
</comment>
<evidence type="ECO:0000313" key="13">
    <source>
        <dbReference type="Proteomes" id="UP000094385"/>
    </source>
</evidence>
<dbReference type="Pfam" id="PF03853">
    <property type="entry name" value="YjeF_N"/>
    <property type="match status" value="1"/>
</dbReference>
<dbReference type="PANTHER" id="PTHR13232:SF10">
    <property type="entry name" value="NAD(P)H-HYDRATE EPIMERASE"/>
    <property type="match status" value="1"/>
</dbReference>
<evidence type="ECO:0000313" key="12">
    <source>
        <dbReference type="EMBL" id="ODQ70778.1"/>
    </source>
</evidence>
<evidence type="ECO:0000259" key="11">
    <source>
        <dbReference type="PROSITE" id="PS51385"/>
    </source>
</evidence>
<keyword evidence="4 10" id="KW-0479">Metal-binding</keyword>
<comment type="catalytic activity">
    <reaction evidence="1 10">
        <text>(6R)-NADHX = (6S)-NADHX</text>
        <dbReference type="Rhea" id="RHEA:32215"/>
        <dbReference type="ChEBI" id="CHEBI:64074"/>
        <dbReference type="ChEBI" id="CHEBI:64075"/>
        <dbReference type="EC" id="5.1.99.6"/>
    </reaction>
</comment>
<evidence type="ECO:0000256" key="9">
    <source>
        <dbReference type="ARBA" id="ARBA00023235"/>
    </source>
</evidence>
<dbReference type="FunFam" id="3.40.50.10260:FF:000005">
    <property type="entry name" value="NAD(P)H-hydrate epimerase"/>
    <property type="match status" value="1"/>
</dbReference>
<sequence length="239" mass="25938">MAASRMYLSAKRAAALDAELMSSGGFSLDQLMELAGLSCAQAVYKSHPPESKRNVLIIAGPGNNGGDGLVAARHLKLFGYNPIVYYPKRPNKDLYNRLVTQLSNLKVSFTDDIDMAITETDQILDAIFGFSFQPPIRDPFVHVIGLLELTKKPVTSVDIPSSWDVDSGPPKTGELGAGFVPDVLVSLTAPKPAAKFFKGTHFLGGRFVSKEIAEKWGFSLPNYPGVDQVVELPVDNEKL</sequence>
<dbReference type="GO" id="GO:0000166">
    <property type="term" value="F:nucleotide binding"/>
    <property type="evidence" value="ECO:0007669"/>
    <property type="project" value="UniProtKB-KW"/>
</dbReference>
<comment type="catalytic activity">
    <reaction evidence="2 10">
        <text>(6R)-NADPHX = (6S)-NADPHX</text>
        <dbReference type="Rhea" id="RHEA:32227"/>
        <dbReference type="ChEBI" id="CHEBI:64076"/>
        <dbReference type="ChEBI" id="CHEBI:64077"/>
        <dbReference type="EC" id="5.1.99.6"/>
    </reaction>
</comment>
<dbReference type="SUPFAM" id="SSF64153">
    <property type="entry name" value="YjeF N-terminal domain-like"/>
    <property type="match status" value="1"/>
</dbReference>
<keyword evidence="10" id="KW-0496">Mitochondrion</keyword>
<keyword evidence="8 10" id="KW-0520">NAD</keyword>
<dbReference type="GO" id="GO:0005739">
    <property type="term" value="C:mitochondrion"/>
    <property type="evidence" value="ECO:0007669"/>
    <property type="project" value="UniProtKB-SubCell"/>
</dbReference>
<evidence type="ECO:0000256" key="2">
    <source>
        <dbReference type="ARBA" id="ARBA00000909"/>
    </source>
</evidence>
<dbReference type="EMBL" id="KV454299">
    <property type="protein sequence ID" value="ODQ70778.1"/>
    <property type="molecule type" value="Genomic_DNA"/>
</dbReference>
<evidence type="ECO:0000256" key="8">
    <source>
        <dbReference type="ARBA" id="ARBA00023027"/>
    </source>
</evidence>
<dbReference type="EC" id="5.1.99.6" evidence="3 10"/>
<dbReference type="AlphaFoldDB" id="A0A1E3PZP8"/>
<keyword evidence="6" id="KW-0521">NADP</keyword>
<dbReference type="GO" id="GO:0052856">
    <property type="term" value="F:NAD(P)HX epimerase activity"/>
    <property type="evidence" value="ECO:0007669"/>
    <property type="project" value="UniProtKB-UniRule"/>
</dbReference>
<comment type="caution">
    <text evidence="10">Lacks conserved residue(s) required for the propagation of feature annotation.</text>
</comment>
<evidence type="ECO:0000256" key="4">
    <source>
        <dbReference type="ARBA" id="ARBA00022723"/>
    </source>
</evidence>
<dbReference type="PROSITE" id="PS51385">
    <property type="entry name" value="YJEF_N"/>
    <property type="match status" value="1"/>
</dbReference>
<dbReference type="STRING" id="675824.A0A1E3PZP8"/>
<dbReference type="Proteomes" id="UP000094385">
    <property type="component" value="Unassembled WGS sequence"/>
</dbReference>
<comment type="cofactor">
    <cofactor evidence="10">
        <name>K(+)</name>
        <dbReference type="ChEBI" id="CHEBI:29103"/>
    </cofactor>
    <text evidence="10">Binds 1 potassium ion per subunit.</text>
</comment>
<feature type="binding site" evidence="10">
    <location>
        <begin position="63"/>
        <end position="67"/>
    </location>
    <ligand>
        <name>(6S)-NADPHX</name>
        <dbReference type="ChEBI" id="CHEBI:64076"/>
    </ligand>
</feature>
<evidence type="ECO:0000256" key="7">
    <source>
        <dbReference type="ARBA" id="ARBA00022958"/>
    </source>
</evidence>
<feature type="binding site" evidence="10">
    <location>
        <position position="161"/>
    </location>
    <ligand>
        <name>K(+)</name>
        <dbReference type="ChEBI" id="CHEBI:29103"/>
    </ligand>
</feature>
<dbReference type="InterPro" id="IPR036652">
    <property type="entry name" value="YjeF_N_dom_sf"/>
</dbReference>
<dbReference type="NCBIfam" id="TIGR00197">
    <property type="entry name" value="yjeF_nterm"/>
    <property type="match status" value="1"/>
</dbReference>
<feature type="domain" description="YjeF N-terminal" evidence="11">
    <location>
        <begin position="13"/>
        <end position="220"/>
    </location>
</feature>
<keyword evidence="10" id="KW-0963">Cytoplasm</keyword>
<proteinExistence type="inferred from homology"/>
<organism evidence="12 13">
    <name type="scientific">Lipomyces starkeyi NRRL Y-11557</name>
    <dbReference type="NCBI Taxonomy" id="675824"/>
    <lineage>
        <taxon>Eukaryota</taxon>
        <taxon>Fungi</taxon>
        <taxon>Dikarya</taxon>
        <taxon>Ascomycota</taxon>
        <taxon>Saccharomycotina</taxon>
        <taxon>Lipomycetes</taxon>
        <taxon>Lipomycetales</taxon>
        <taxon>Lipomycetaceae</taxon>
        <taxon>Lipomyces</taxon>
    </lineage>
</organism>
<keyword evidence="7 10" id="KW-0630">Potassium</keyword>
<gene>
    <name evidence="12" type="ORF">LIPSTDRAFT_5538</name>
</gene>
<dbReference type="GO" id="GO:0046496">
    <property type="term" value="P:nicotinamide nucleotide metabolic process"/>
    <property type="evidence" value="ECO:0007669"/>
    <property type="project" value="EnsemblFungi"/>
</dbReference>
<dbReference type="Gene3D" id="3.40.50.10260">
    <property type="entry name" value="YjeF N-terminal domain"/>
    <property type="match status" value="1"/>
</dbReference>
<feature type="binding site" evidence="10">
    <location>
        <position position="158"/>
    </location>
    <ligand>
        <name>(6S)-NADPHX</name>
        <dbReference type="ChEBI" id="CHEBI:64076"/>
    </ligand>
</feature>
<evidence type="ECO:0000256" key="3">
    <source>
        <dbReference type="ARBA" id="ARBA00012228"/>
    </source>
</evidence>
<keyword evidence="13" id="KW-1185">Reference proteome</keyword>
<comment type="function">
    <text evidence="10">Catalyzes the epimerization of the S- and R-forms of NAD(P)HX, a damaged form of NAD(P)H that is a result of enzymatic or heat-dependent hydration. This is a prerequisite for the S-specific NAD(P)H-hydrate dehydratase to allow the repair of both epimers of NAD(P)HX.</text>
</comment>
<evidence type="ECO:0000256" key="5">
    <source>
        <dbReference type="ARBA" id="ARBA00022741"/>
    </source>
</evidence>
<keyword evidence="9 10" id="KW-0413">Isomerase</keyword>
<dbReference type="OrthoDB" id="10064708at2759"/>
<protein>
    <recommendedName>
        <fullName evidence="3 10">NAD(P)H-hydrate epimerase</fullName>
        <ecNumber evidence="3 10">5.1.99.6</ecNumber>
    </recommendedName>
    <alternativeName>
        <fullName evidence="10">NAD(P)HX epimerase</fullName>
    </alternativeName>
</protein>
<dbReference type="HAMAP" id="MF_01966">
    <property type="entry name" value="NADHX_epimerase"/>
    <property type="match status" value="1"/>
</dbReference>
<dbReference type="GO" id="GO:0046872">
    <property type="term" value="F:metal ion binding"/>
    <property type="evidence" value="ECO:0007669"/>
    <property type="project" value="UniProtKB-KW"/>
</dbReference>
<dbReference type="InterPro" id="IPR004443">
    <property type="entry name" value="YjeF_N_dom"/>
</dbReference>
<keyword evidence="5 10" id="KW-0547">Nucleotide-binding</keyword>
<feature type="binding site" evidence="10">
    <location>
        <position position="64"/>
    </location>
    <ligand>
        <name>K(+)</name>
        <dbReference type="ChEBI" id="CHEBI:29103"/>
    </ligand>
</feature>
<evidence type="ECO:0000256" key="10">
    <source>
        <dbReference type="HAMAP-Rule" id="MF_03159"/>
    </source>
</evidence>
<reference evidence="12 13" key="1">
    <citation type="journal article" date="2016" name="Proc. Natl. Acad. Sci. U.S.A.">
        <title>Comparative genomics of biotechnologically important yeasts.</title>
        <authorList>
            <person name="Riley R."/>
            <person name="Haridas S."/>
            <person name="Wolfe K.H."/>
            <person name="Lopes M.R."/>
            <person name="Hittinger C.T."/>
            <person name="Goeker M."/>
            <person name="Salamov A.A."/>
            <person name="Wisecaver J.H."/>
            <person name="Long T.M."/>
            <person name="Calvey C.H."/>
            <person name="Aerts A.L."/>
            <person name="Barry K.W."/>
            <person name="Choi C."/>
            <person name="Clum A."/>
            <person name="Coughlan A.Y."/>
            <person name="Deshpande S."/>
            <person name="Douglass A.P."/>
            <person name="Hanson S.J."/>
            <person name="Klenk H.-P."/>
            <person name="LaButti K.M."/>
            <person name="Lapidus A."/>
            <person name="Lindquist E.A."/>
            <person name="Lipzen A.M."/>
            <person name="Meier-Kolthoff J.P."/>
            <person name="Ohm R.A."/>
            <person name="Otillar R.P."/>
            <person name="Pangilinan J.L."/>
            <person name="Peng Y."/>
            <person name="Rokas A."/>
            <person name="Rosa C.A."/>
            <person name="Scheuner C."/>
            <person name="Sibirny A.A."/>
            <person name="Slot J.C."/>
            <person name="Stielow J.B."/>
            <person name="Sun H."/>
            <person name="Kurtzman C.P."/>
            <person name="Blackwell M."/>
            <person name="Grigoriev I.V."/>
            <person name="Jeffries T.W."/>
        </authorList>
    </citation>
    <scope>NUCLEOTIDE SEQUENCE [LARGE SCALE GENOMIC DNA]</scope>
    <source>
        <strain evidence="12 13">NRRL Y-11557</strain>
    </source>
</reference>
<dbReference type="InterPro" id="IPR032976">
    <property type="entry name" value="YJEFN_prot_NAXE-like"/>
</dbReference>
<comment type="subcellular location">
    <subcellularLocation>
        <location evidence="10">Cytoplasm</location>
    </subcellularLocation>
    <subcellularLocation>
        <location evidence="10">Mitochondrion</location>
    </subcellularLocation>
</comment>
<feature type="binding site" evidence="10">
    <location>
        <position position="125"/>
    </location>
    <ligand>
        <name>K(+)</name>
        <dbReference type="ChEBI" id="CHEBI:29103"/>
    </ligand>
</feature>
<evidence type="ECO:0000256" key="6">
    <source>
        <dbReference type="ARBA" id="ARBA00022857"/>
    </source>
</evidence>
<accession>A0A1E3PZP8</accession>